<proteinExistence type="inferred from homology"/>
<sequence length="402" mass="45387">MINIEAFISNHITFREKSFFQDDLLRYENQLRLQIEGKSALVIGGGGTIGSSFIRALLKFNPARLFVVDLSENYLTELTRDLRSTLGMRVPDDYKTYPINFSDPVFDKILQDAGPFDIVANFAAHKHVRSEKDQFSVIALLENNIVKAEQLLGKLAESPPEHFFCVSTDKAANPVNIMGASKKIMEEVIMAYAGHFPVSTARFANVAFSNGSLLAGYLERMMKHQPLSCPSDIRRFFVSPEESGQICLMACILGKTGEIFFPKLDEEQMMNFKDITIEFLRQQGLETSICASEEEARYEASMMQANSRSYPVYFFESDTSGEKTFEEFYTEGEELDLATFSSLGIIKNAPRRSMDEIRNMVGELKRVIQTPGLTKAEIVKVMTSFLPGFHHIETGKNLDQKM</sequence>
<feature type="domain" description="Polysaccharide biosynthesis protein CapD-like" evidence="2">
    <location>
        <begin position="41"/>
        <end position="288"/>
    </location>
</feature>
<protein>
    <submittedName>
        <fullName evidence="3">Polysaccharide biosynthesis protein</fullName>
    </submittedName>
</protein>
<dbReference type="Pfam" id="PF02719">
    <property type="entry name" value="Polysacc_synt_2"/>
    <property type="match status" value="1"/>
</dbReference>
<accession>A0A0S7C2U6</accession>
<dbReference type="RefSeq" id="WP_062044976.1">
    <property type="nucleotide sequence ID" value="NZ_DF968183.1"/>
</dbReference>
<dbReference type="InterPro" id="IPR036291">
    <property type="entry name" value="NAD(P)-bd_dom_sf"/>
</dbReference>
<evidence type="ECO:0000256" key="1">
    <source>
        <dbReference type="ARBA" id="ARBA00007430"/>
    </source>
</evidence>
<evidence type="ECO:0000313" key="3">
    <source>
        <dbReference type="EMBL" id="GAP44978.1"/>
    </source>
</evidence>
<evidence type="ECO:0000313" key="4">
    <source>
        <dbReference type="Proteomes" id="UP000053091"/>
    </source>
</evidence>
<dbReference type="Proteomes" id="UP000053091">
    <property type="component" value="Unassembled WGS sequence"/>
</dbReference>
<dbReference type="SUPFAM" id="SSF51735">
    <property type="entry name" value="NAD(P)-binding Rossmann-fold domains"/>
    <property type="match status" value="1"/>
</dbReference>
<keyword evidence="4" id="KW-1185">Reference proteome</keyword>
<dbReference type="AlphaFoldDB" id="A0A0S7C2U6"/>
<dbReference type="STRING" id="1678841.TBC1_12794"/>
<dbReference type="OrthoDB" id="9803111at2"/>
<dbReference type="PATRIC" id="fig|1678841.3.peg.3550"/>
<name>A0A0S7C2U6_9BACT</name>
<comment type="similarity">
    <text evidence="1">Belongs to the polysaccharide synthase family.</text>
</comment>
<dbReference type="PANTHER" id="PTHR43318">
    <property type="entry name" value="UDP-N-ACETYLGLUCOSAMINE 4,6-DEHYDRATASE"/>
    <property type="match status" value="1"/>
</dbReference>
<reference evidence="3" key="1">
    <citation type="journal article" date="2015" name="Genome Announc.">
        <title>Draft Genome Sequence of Bacteroidales Strain TBC1, a Novel Isolate from a Methanogenic Wastewater Treatment System.</title>
        <authorList>
            <person name="Tourlousse D.M."/>
            <person name="Matsuura N."/>
            <person name="Sun L."/>
            <person name="Toyonaga M."/>
            <person name="Kuroda K."/>
            <person name="Ohashi A."/>
            <person name="Cruz R."/>
            <person name="Yamaguchi T."/>
            <person name="Sekiguchi Y."/>
        </authorList>
    </citation>
    <scope>NUCLEOTIDE SEQUENCE [LARGE SCALE GENOMIC DNA]</scope>
    <source>
        <strain evidence="3">TBC1</strain>
    </source>
</reference>
<dbReference type="EMBL" id="DF968183">
    <property type="protein sequence ID" value="GAP44978.1"/>
    <property type="molecule type" value="Genomic_DNA"/>
</dbReference>
<dbReference type="PANTHER" id="PTHR43318:SF1">
    <property type="entry name" value="POLYSACCHARIDE BIOSYNTHESIS PROTEIN EPSC-RELATED"/>
    <property type="match status" value="1"/>
</dbReference>
<evidence type="ECO:0000259" key="2">
    <source>
        <dbReference type="Pfam" id="PF02719"/>
    </source>
</evidence>
<dbReference type="InterPro" id="IPR051203">
    <property type="entry name" value="Polysaccharide_Synthase-Rel"/>
</dbReference>
<organism evidence="3">
    <name type="scientific">Lentimicrobium saccharophilum</name>
    <dbReference type="NCBI Taxonomy" id="1678841"/>
    <lineage>
        <taxon>Bacteria</taxon>
        <taxon>Pseudomonadati</taxon>
        <taxon>Bacteroidota</taxon>
        <taxon>Bacteroidia</taxon>
        <taxon>Bacteroidales</taxon>
        <taxon>Lentimicrobiaceae</taxon>
        <taxon>Lentimicrobium</taxon>
    </lineage>
</organism>
<gene>
    <name evidence="3" type="ORF">TBC1_12794</name>
</gene>
<dbReference type="InterPro" id="IPR003869">
    <property type="entry name" value="Polysac_CapD-like"/>
</dbReference>
<dbReference type="Gene3D" id="3.40.50.720">
    <property type="entry name" value="NAD(P)-binding Rossmann-like Domain"/>
    <property type="match status" value="2"/>
</dbReference>